<dbReference type="GO" id="GO:0004169">
    <property type="term" value="F:dolichyl-phosphate-mannose-protein mannosyltransferase activity"/>
    <property type="evidence" value="ECO:0007669"/>
    <property type="project" value="UniProtKB-UniRule"/>
</dbReference>
<dbReference type="GO" id="GO:0012505">
    <property type="term" value="C:endomembrane system"/>
    <property type="evidence" value="ECO:0007669"/>
    <property type="project" value="UniProtKB-SubCell"/>
</dbReference>
<dbReference type="GO" id="GO:0005886">
    <property type="term" value="C:plasma membrane"/>
    <property type="evidence" value="ECO:0007669"/>
    <property type="project" value="UniProtKB-SubCell"/>
</dbReference>
<keyword evidence="7 10" id="KW-1133">Transmembrane helix</keyword>
<keyword evidence="5 10" id="KW-0808">Transferase</keyword>
<proteinExistence type="inferred from homology"/>
<gene>
    <name evidence="14" type="primary">pmt</name>
    <name evidence="14" type="ORF">BTM25_15020</name>
</gene>
<dbReference type="InterPro" id="IPR032421">
    <property type="entry name" value="PMT_4TMC"/>
</dbReference>
<evidence type="ECO:0000256" key="3">
    <source>
        <dbReference type="ARBA" id="ARBA00007222"/>
    </source>
</evidence>
<keyword evidence="8 10" id="KW-0472">Membrane</keyword>
<evidence type="ECO:0000256" key="4">
    <source>
        <dbReference type="ARBA" id="ARBA00022676"/>
    </source>
</evidence>
<keyword evidence="10" id="KW-1003">Cell membrane</keyword>
<dbReference type="UniPathway" id="UPA00378"/>
<evidence type="ECO:0000256" key="6">
    <source>
        <dbReference type="ARBA" id="ARBA00022692"/>
    </source>
</evidence>
<evidence type="ECO:0000313" key="15">
    <source>
        <dbReference type="Proteomes" id="UP000242367"/>
    </source>
</evidence>
<feature type="transmembrane region" description="Helical" evidence="10">
    <location>
        <begin position="393"/>
        <end position="410"/>
    </location>
</feature>
<dbReference type="InterPro" id="IPR003342">
    <property type="entry name" value="ArnT-like_N"/>
</dbReference>
<evidence type="ECO:0000256" key="2">
    <source>
        <dbReference type="ARBA" id="ARBA00004922"/>
    </source>
</evidence>
<feature type="transmembrane region" description="Helical" evidence="10">
    <location>
        <begin position="183"/>
        <end position="201"/>
    </location>
</feature>
<keyword evidence="15" id="KW-1185">Reference proteome</keyword>
<organism evidence="14 15">
    <name type="scientific">Actinomadura rubteroloni</name>
    <dbReference type="NCBI Taxonomy" id="1926885"/>
    <lineage>
        <taxon>Bacteria</taxon>
        <taxon>Bacillati</taxon>
        <taxon>Actinomycetota</taxon>
        <taxon>Actinomycetes</taxon>
        <taxon>Streptosporangiales</taxon>
        <taxon>Thermomonosporaceae</taxon>
        <taxon>Actinomadura</taxon>
    </lineage>
</organism>
<dbReference type="Proteomes" id="UP000242367">
    <property type="component" value="Unassembled WGS sequence"/>
</dbReference>
<dbReference type="PANTHER" id="PTHR10050">
    <property type="entry name" value="DOLICHYL-PHOSPHATE-MANNOSE--PROTEIN MANNOSYLTRANSFERASE"/>
    <property type="match status" value="1"/>
</dbReference>
<dbReference type="AlphaFoldDB" id="A0A2P4UPX3"/>
<evidence type="ECO:0000259" key="13">
    <source>
        <dbReference type="Pfam" id="PF16192"/>
    </source>
</evidence>
<dbReference type="InterPro" id="IPR027005">
    <property type="entry name" value="PMT-like"/>
</dbReference>
<dbReference type="Pfam" id="PF16192">
    <property type="entry name" value="PMT_4TMC"/>
    <property type="match status" value="1"/>
</dbReference>
<comment type="pathway">
    <text evidence="2 10">Protein modification; protein glycosylation.</text>
</comment>
<evidence type="ECO:0000256" key="8">
    <source>
        <dbReference type="ARBA" id="ARBA00023136"/>
    </source>
</evidence>
<feature type="transmembrane region" description="Helical" evidence="10">
    <location>
        <begin position="442"/>
        <end position="465"/>
    </location>
</feature>
<evidence type="ECO:0000256" key="7">
    <source>
        <dbReference type="ARBA" id="ARBA00022989"/>
    </source>
</evidence>
<feature type="transmembrane region" description="Helical" evidence="10">
    <location>
        <begin position="287"/>
        <end position="307"/>
    </location>
</feature>
<dbReference type="Pfam" id="PF02366">
    <property type="entry name" value="PMT"/>
    <property type="match status" value="1"/>
</dbReference>
<protein>
    <recommendedName>
        <fullName evidence="9 10">Polyprenol-phosphate-mannose--protein mannosyltransferase</fullName>
        <ecNumber evidence="10">2.4.1.-</ecNumber>
    </recommendedName>
</protein>
<evidence type="ECO:0000256" key="10">
    <source>
        <dbReference type="RuleBase" id="RU367007"/>
    </source>
</evidence>
<feature type="transmembrane region" description="Helical" evidence="10">
    <location>
        <begin position="131"/>
        <end position="152"/>
    </location>
</feature>
<feature type="transmembrane region" description="Helical" evidence="10">
    <location>
        <begin position="417"/>
        <end position="436"/>
    </location>
</feature>
<dbReference type="RefSeq" id="WP_103561960.1">
    <property type="nucleotide sequence ID" value="NZ_MTBP01000001.1"/>
</dbReference>
<evidence type="ECO:0000313" key="14">
    <source>
        <dbReference type="EMBL" id="POM27093.1"/>
    </source>
</evidence>
<comment type="caution">
    <text evidence="14">The sequence shown here is derived from an EMBL/GenBank/DDBJ whole genome shotgun (WGS) entry which is preliminary data.</text>
</comment>
<feature type="region of interest" description="Disordered" evidence="11">
    <location>
        <begin position="1"/>
        <end position="20"/>
    </location>
</feature>
<evidence type="ECO:0000256" key="11">
    <source>
        <dbReference type="SAM" id="MobiDB-lite"/>
    </source>
</evidence>
<keyword evidence="6 10" id="KW-0812">Transmembrane</keyword>
<feature type="transmembrane region" description="Helical" evidence="10">
    <location>
        <begin position="159"/>
        <end position="177"/>
    </location>
</feature>
<evidence type="ECO:0000259" key="12">
    <source>
        <dbReference type="Pfam" id="PF02366"/>
    </source>
</evidence>
<feature type="transmembrane region" description="Helical" evidence="10">
    <location>
        <begin position="248"/>
        <end position="266"/>
    </location>
</feature>
<comment type="subcellular location">
    <subcellularLocation>
        <location evidence="10">Cell membrane</location>
    </subcellularLocation>
    <subcellularLocation>
        <location evidence="1">Endomembrane system</location>
        <topology evidence="1">Multi-pass membrane protein</topology>
    </subcellularLocation>
</comment>
<keyword evidence="4 10" id="KW-0328">Glycosyltransferase</keyword>
<feature type="transmembrane region" description="Helical" evidence="10">
    <location>
        <begin position="491"/>
        <end position="512"/>
    </location>
</feature>
<evidence type="ECO:0000256" key="5">
    <source>
        <dbReference type="ARBA" id="ARBA00022679"/>
    </source>
</evidence>
<name>A0A2P4UPX3_9ACTN</name>
<dbReference type="EC" id="2.4.1.-" evidence="10"/>
<comment type="similarity">
    <text evidence="3 10">Belongs to the glycosyltransferase 39 family.</text>
</comment>
<reference evidence="14 15" key="1">
    <citation type="journal article" date="2017" name="Chemistry">
        <title>Isolation, Biosynthesis and Chemical Modifications of Rubterolones A-F: Rare Tropolone Alkaloids from Actinomadura sp. 5-2.</title>
        <authorList>
            <person name="Guo H."/>
            <person name="Benndorf R."/>
            <person name="Leichnitz D."/>
            <person name="Klassen J.L."/>
            <person name="Vollmers J."/>
            <person name="Gorls H."/>
            <person name="Steinacker M."/>
            <person name="Weigel C."/>
            <person name="Dahse H.M."/>
            <person name="Kaster A.K."/>
            <person name="de Beer Z.W."/>
            <person name="Poulsen M."/>
            <person name="Beemelmanns C."/>
        </authorList>
    </citation>
    <scope>NUCLEOTIDE SEQUENCE [LARGE SCALE GENOMIC DNA]</scope>
    <source>
        <strain evidence="14 15">5-2</strain>
    </source>
</reference>
<feature type="domain" description="ArnT-like N-terminal" evidence="12">
    <location>
        <begin position="43"/>
        <end position="260"/>
    </location>
</feature>
<dbReference type="EMBL" id="MTBP01000001">
    <property type="protein sequence ID" value="POM27093.1"/>
    <property type="molecule type" value="Genomic_DNA"/>
</dbReference>
<feature type="domain" description="Protein O-mannosyl-transferase C-terminal four TM" evidence="13">
    <location>
        <begin position="332"/>
        <end position="534"/>
    </location>
</feature>
<evidence type="ECO:0000256" key="9">
    <source>
        <dbReference type="ARBA" id="ARBA00093617"/>
    </source>
</evidence>
<evidence type="ECO:0000256" key="1">
    <source>
        <dbReference type="ARBA" id="ARBA00004127"/>
    </source>
</evidence>
<accession>A0A2P4UPX3</accession>
<dbReference type="PANTHER" id="PTHR10050:SF46">
    <property type="entry name" value="PROTEIN O-MANNOSYL-TRANSFERASE 2"/>
    <property type="match status" value="1"/>
</dbReference>
<sequence length="535" mass="59133">MATTDYAPAGDPPLGRSRPRTLRDWVVPPVPGDALRGWLGPLLVTLFAGVLRFTGLGQPKAVVFDETYYAKDALSLLRFGWEHNTAKDADKALIANPHAYIWSDGPSFVAHPPVGKWMIAIGEQIFGATPFGWRFVPALAGTLSVLILCRVARRMTGSTLLGCAAGLLLAVDGLAFVTSRAALLDVFVMFWVLAGFACLVADRDRSRRRLVEKMEAGHASRSGPFLLHGWRIAAGVCLGLGLGTKWTAVFYIAAFGVMVLLWDVGARRAAGVPAPWAGMLRWEAGPAFLQLAVVGVVTYYATWWGWIFKAGGWGRGEVSSNPLWRPFEAIPRLYEYNKEMLSFHTGLEAKHPYQSWPWNWPILKRPVAFYYTEPKNCGAARCSREILGIGTPALWWGAALALVLVLFLWIRMRDWRAGAILLGYGAGWVSWFPSAFQHRTMFLFYTTPMIPFMCLALVLVFGYLIGPAPKPGVLTAPDASSRLPSPSARRLVGAATAGAFVLVVLVNFAYFYPIYSAKIIPYDSWHARIWFDSWI</sequence>
<comment type="function">
    <text evidence="10">Protein O-mannosyltransferase that catalyzes the transfer of a single mannose residue from a polyprenol phospho-mannosyl lipidic donor to the hydroxyl group of selected serine and threonine residues in acceptor proteins.</text>
</comment>